<name>A0A2A5JB13_RHOSG</name>
<reference evidence="1 2" key="1">
    <citation type="submission" date="2017-07" db="EMBL/GenBank/DDBJ databases">
        <title>Draft sequence of Rhodococcus enclensis 23b-28.</title>
        <authorList>
            <person name="Besaury L."/>
            <person name="Sancelme M."/>
            <person name="Amato P."/>
            <person name="Lallement A."/>
            <person name="Delort A.-M."/>
        </authorList>
    </citation>
    <scope>NUCLEOTIDE SEQUENCE [LARGE SCALE GENOMIC DNA]</scope>
    <source>
        <strain evidence="1 2">23b-28</strain>
    </source>
</reference>
<accession>A0A2A5JB13</accession>
<dbReference type="RefSeq" id="WP_095969780.1">
    <property type="nucleotide sequence ID" value="NZ_NOVD01000008.1"/>
</dbReference>
<dbReference type="EMBL" id="NOVD01000008">
    <property type="protein sequence ID" value="PCK26532.1"/>
    <property type="molecule type" value="Genomic_DNA"/>
</dbReference>
<dbReference type="InterPro" id="IPR011235">
    <property type="entry name" value="MepB-like"/>
</dbReference>
<evidence type="ECO:0000313" key="1">
    <source>
        <dbReference type="EMBL" id="PCK26532.1"/>
    </source>
</evidence>
<protein>
    <recommendedName>
        <fullName evidence="3">MepB domain containing protein</fullName>
    </recommendedName>
</protein>
<gene>
    <name evidence="1" type="ORF">CHR55_14160</name>
</gene>
<proteinExistence type="predicted"/>
<organism evidence="1 2">
    <name type="scientific">Rhodococcus qingshengii</name>
    <dbReference type="NCBI Taxonomy" id="334542"/>
    <lineage>
        <taxon>Bacteria</taxon>
        <taxon>Bacillati</taxon>
        <taxon>Actinomycetota</taxon>
        <taxon>Actinomycetes</taxon>
        <taxon>Mycobacteriales</taxon>
        <taxon>Nocardiaceae</taxon>
        <taxon>Rhodococcus</taxon>
        <taxon>Rhodococcus erythropolis group</taxon>
    </lineage>
</organism>
<comment type="caution">
    <text evidence="1">The sequence shown here is derived from an EMBL/GenBank/DDBJ whole genome shotgun (WGS) entry which is preliminary data.</text>
</comment>
<dbReference type="Gene3D" id="3.40.1350.140">
    <property type="entry name" value="MepB-like"/>
    <property type="match status" value="1"/>
</dbReference>
<evidence type="ECO:0008006" key="3">
    <source>
        <dbReference type="Google" id="ProtNLM"/>
    </source>
</evidence>
<dbReference type="InterPro" id="IPR038231">
    <property type="entry name" value="MepB-like_sf"/>
</dbReference>
<sequence length="164" mass="18071">MASSAPMNADGFTWSTPIPEPEGAEYGAHTLTVNGLPTVYRTAKTTPTKLGQFVTLWRRSEAGPIRPFDTGDGVMLFVVKVYDEEHVGHFVFPTEILVEHDIVSTNFSGGKRAIRVYAPWVTPTSTQAVRTQRWQSRHFGEFPDVFSSAAAQLNCCSSSTDTSR</sequence>
<evidence type="ECO:0000313" key="2">
    <source>
        <dbReference type="Proteomes" id="UP000230886"/>
    </source>
</evidence>
<dbReference type="Pfam" id="PF08877">
    <property type="entry name" value="MepB-like"/>
    <property type="match status" value="1"/>
</dbReference>
<dbReference type="Proteomes" id="UP000230886">
    <property type="component" value="Unassembled WGS sequence"/>
</dbReference>
<dbReference type="AlphaFoldDB" id="A0A2A5JB13"/>